<evidence type="ECO:0000256" key="1">
    <source>
        <dbReference type="ARBA" id="ARBA00004496"/>
    </source>
</evidence>
<evidence type="ECO:0000256" key="3">
    <source>
        <dbReference type="ARBA" id="ARBA00022490"/>
    </source>
</evidence>
<dbReference type="Gene3D" id="1.10.10.10">
    <property type="entry name" value="Winged helix-like DNA-binding domain superfamily/Winged helix DNA-binding domain"/>
    <property type="match status" value="1"/>
</dbReference>
<dbReference type="Gene3D" id="3.40.50.2300">
    <property type="match status" value="1"/>
</dbReference>
<accession>A0A1E5LBU4</accession>
<evidence type="ECO:0000259" key="9">
    <source>
        <dbReference type="PROSITE" id="PS50110"/>
    </source>
</evidence>
<dbReference type="InterPro" id="IPR016032">
    <property type="entry name" value="Sig_transdc_resp-reg_C-effctor"/>
</dbReference>
<evidence type="ECO:0000313" key="11">
    <source>
        <dbReference type="Proteomes" id="UP000095209"/>
    </source>
</evidence>
<dbReference type="SUPFAM" id="SSF48452">
    <property type="entry name" value="TPR-like"/>
    <property type="match status" value="1"/>
</dbReference>
<dbReference type="GO" id="GO:0005737">
    <property type="term" value="C:cytoplasm"/>
    <property type="evidence" value="ECO:0007669"/>
    <property type="project" value="UniProtKB-SubCell"/>
</dbReference>
<evidence type="ECO:0000313" key="10">
    <source>
        <dbReference type="EMBL" id="OEH91550.1"/>
    </source>
</evidence>
<comment type="subcellular location">
    <subcellularLocation>
        <location evidence="1">Cytoplasm</location>
    </subcellularLocation>
</comment>
<organism evidence="10 11">
    <name type="scientific">Bacillus solimangrovi</name>
    <dbReference type="NCBI Taxonomy" id="1305675"/>
    <lineage>
        <taxon>Bacteria</taxon>
        <taxon>Bacillati</taxon>
        <taxon>Bacillota</taxon>
        <taxon>Bacilli</taxon>
        <taxon>Bacillales</taxon>
        <taxon>Bacillaceae</taxon>
        <taxon>Bacillus</taxon>
    </lineage>
</organism>
<evidence type="ECO:0000256" key="8">
    <source>
        <dbReference type="PROSITE-ProRule" id="PRU00169"/>
    </source>
</evidence>
<dbReference type="SUPFAM" id="SSF46894">
    <property type="entry name" value="C-terminal effector domain of the bipartite response regulators"/>
    <property type="match status" value="1"/>
</dbReference>
<keyword evidence="8" id="KW-0597">Phosphoprotein</keyword>
<feature type="modified residue" description="4-aspartylphosphate" evidence="8">
    <location>
        <position position="54"/>
    </location>
</feature>
<dbReference type="PANTHER" id="PTHR35807">
    <property type="entry name" value="TRANSCRIPTIONAL REGULATOR REDD-RELATED"/>
    <property type="match status" value="1"/>
</dbReference>
<dbReference type="Proteomes" id="UP000095209">
    <property type="component" value="Unassembled WGS sequence"/>
</dbReference>
<keyword evidence="7" id="KW-0804">Transcription</keyword>
<dbReference type="InterPro" id="IPR011990">
    <property type="entry name" value="TPR-like_helical_dom_sf"/>
</dbReference>
<name>A0A1E5LBU4_9BACI</name>
<reference evidence="10 11" key="1">
    <citation type="submission" date="2016-08" db="EMBL/GenBank/DDBJ databases">
        <title>Genome of Bacillus solimangrovi GH2-4.</title>
        <authorList>
            <person name="Lim S."/>
            <person name="Kim B.-C."/>
        </authorList>
    </citation>
    <scope>NUCLEOTIDE SEQUENCE [LARGE SCALE GENOMIC DNA]</scope>
    <source>
        <strain evidence="10 11">GH2-4</strain>
    </source>
</reference>
<dbReference type="GO" id="GO:0006355">
    <property type="term" value="P:regulation of DNA-templated transcription"/>
    <property type="evidence" value="ECO:0007669"/>
    <property type="project" value="InterPro"/>
</dbReference>
<keyword evidence="11" id="KW-1185">Reference proteome</keyword>
<dbReference type="Pfam" id="PF00072">
    <property type="entry name" value="Response_reg"/>
    <property type="match status" value="1"/>
</dbReference>
<dbReference type="InterPro" id="IPR001867">
    <property type="entry name" value="OmpR/PhoB-type_DNA-bd"/>
</dbReference>
<dbReference type="SMART" id="SM00448">
    <property type="entry name" value="REC"/>
    <property type="match status" value="1"/>
</dbReference>
<sequence length="372" mass="43689">MIKVLLVDDEEAGLNLLNMLLSDFEEVEVRGQYTDPMKALEHLKVEQVDAVFLDIEMPQLSGMEVARKVKELNEFTKIVFVTAHMNFAVEAFEIESTDYLLKPVTKSRLDQSVKRLLKITNKPLKHDLSISVRCFGSFDIVNHDSSLLFNWRTNKVKELCAYLVHHEGRVVESEQIIEILWPEVDINKAKTSLYTCMSYLRQAFKKNGLKNIILRKSGGYFIDLSKINCDLIEWTRQINSLKPISTENIKQYEQLMERYSEMYMERMGFFWAEEKRAFISNKMISVFYHLGEFYRKNGELKKSLKCIEKELEYSCYSDEICQRLITTHLKMGNRSEALKVYRSFESNLQEDLGIEPSFQTKMVIQRINNQER</sequence>
<keyword evidence="6" id="KW-0238">DNA-binding</keyword>
<dbReference type="Pfam" id="PF00486">
    <property type="entry name" value="Trans_reg_C"/>
    <property type="match status" value="1"/>
</dbReference>
<comment type="caution">
    <text evidence="10">The sequence shown here is derived from an EMBL/GenBank/DDBJ whole genome shotgun (WGS) entry which is preliminary data.</text>
</comment>
<dbReference type="Gene3D" id="1.25.40.10">
    <property type="entry name" value="Tetratricopeptide repeat domain"/>
    <property type="match status" value="1"/>
</dbReference>
<dbReference type="InterPro" id="IPR051677">
    <property type="entry name" value="AfsR-DnrI-RedD_regulator"/>
</dbReference>
<dbReference type="Pfam" id="PF03704">
    <property type="entry name" value="BTAD"/>
    <property type="match status" value="1"/>
</dbReference>
<dbReference type="InterPro" id="IPR036388">
    <property type="entry name" value="WH-like_DNA-bd_sf"/>
</dbReference>
<dbReference type="STRING" id="1305675.BFG57_18170"/>
<keyword evidence="4" id="KW-0902">Two-component regulatory system</keyword>
<dbReference type="SUPFAM" id="SSF52172">
    <property type="entry name" value="CheY-like"/>
    <property type="match status" value="1"/>
</dbReference>
<gene>
    <name evidence="10" type="ORF">BFG57_18170</name>
</gene>
<keyword evidence="3" id="KW-0963">Cytoplasm</keyword>
<evidence type="ECO:0000256" key="7">
    <source>
        <dbReference type="ARBA" id="ARBA00023163"/>
    </source>
</evidence>
<protein>
    <recommendedName>
        <fullName evidence="9">Response regulatory domain-containing protein</fullName>
    </recommendedName>
</protein>
<dbReference type="InterPro" id="IPR005158">
    <property type="entry name" value="BTAD"/>
</dbReference>
<dbReference type="SMART" id="SM01043">
    <property type="entry name" value="BTAD"/>
    <property type="match status" value="1"/>
</dbReference>
<dbReference type="AlphaFoldDB" id="A0A1E5LBU4"/>
<dbReference type="InterPro" id="IPR001789">
    <property type="entry name" value="Sig_transdc_resp-reg_receiver"/>
</dbReference>
<evidence type="ECO:0000256" key="4">
    <source>
        <dbReference type="ARBA" id="ARBA00023012"/>
    </source>
</evidence>
<evidence type="ECO:0000256" key="5">
    <source>
        <dbReference type="ARBA" id="ARBA00023015"/>
    </source>
</evidence>
<dbReference type="RefSeq" id="WP_069718426.1">
    <property type="nucleotide sequence ID" value="NZ_MJEH01000057.1"/>
</dbReference>
<dbReference type="SMART" id="SM00862">
    <property type="entry name" value="Trans_reg_C"/>
    <property type="match status" value="1"/>
</dbReference>
<dbReference type="OrthoDB" id="3190595at2"/>
<dbReference type="PROSITE" id="PS50110">
    <property type="entry name" value="RESPONSE_REGULATORY"/>
    <property type="match status" value="1"/>
</dbReference>
<dbReference type="GO" id="GO:0003677">
    <property type="term" value="F:DNA binding"/>
    <property type="evidence" value="ECO:0007669"/>
    <property type="project" value="UniProtKB-KW"/>
</dbReference>
<dbReference type="PANTHER" id="PTHR35807:SF1">
    <property type="entry name" value="TRANSCRIPTIONAL REGULATOR REDD"/>
    <property type="match status" value="1"/>
</dbReference>
<comment type="similarity">
    <text evidence="2">Belongs to the AfsR/DnrI/RedD regulatory family.</text>
</comment>
<feature type="domain" description="Response regulatory" evidence="9">
    <location>
        <begin position="3"/>
        <end position="117"/>
    </location>
</feature>
<dbReference type="InterPro" id="IPR011006">
    <property type="entry name" value="CheY-like_superfamily"/>
</dbReference>
<evidence type="ECO:0000256" key="2">
    <source>
        <dbReference type="ARBA" id="ARBA00005820"/>
    </source>
</evidence>
<evidence type="ECO:0000256" key="6">
    <source>
        <dbReference type="ARBA" id="ARBA00023125"/>
    </source>
</evidence>
<keyword evidence="5" id="KW-0805">Transcription regulation</keyword>
<dbReference type="EMBL" id="MJEH01000057">
    <property type="protein sequence ID" value="OEH91550.1"/>
    <property type="molecule type" value="Genomic_DNA"/>
</dbReference>
<proteinExistence type="inferred from homology"/>
<dbReference type="GO" id="GO:0000160">
    <property type="term" value="P:phosphorelay signal transduction system"/>
    <property type="evidence" value="ECO:0007669"/>
    <property type="project" value="UniProtKB-KW"/>
</dbReference>